<evidence type="ECO:0000256" key="1">
    <source>
        <dbReference type="SAM" id="MobiDB-lite"/>
    </source>
</evidence>
<feature type="compositionally biased region" description="Basic and acidic residues" evidence="1">
    <location>
        <begin position="158"/>
        <end position="180"/>
    </location>
</feature>
<proteinExistence type="predicted"/>
<reference evidence="3" key="1">
    <citation type="submission" date="2013-01" db="EMBL/GenBank/DDBJ databases">
        <title>Draft Genome Sequence of a Mulberry Tree, Morus notabilis C.K. Schneid.</title>
        <authorList>
            <person name="He N."/>
            <person name="Zhao S."/>
        </authorList>
    </citation>
    <scope>NUCLEOTIDE SEQUENCE</scope>
</reference>
<feature type="compositionally biased region" description="Basic and acidic residues" evidence="1">
    <location>
        <begin position="223"/>
        <end position="233"/>
    </location>
</feature>
<sequence length="255" mass="28480">MNQRNITQIISPLERNRSNPYPNNGEDLLQRVEQNRETTTKNKTTTNKTQRARGETTAIITSTEHTNNTENQPGTLPPPRSTTPGSLNANPPEATTIQLRPLAYRRAITAPLWPFPRQDQNHRRPRLPGGTNANSSSVGPLNASASRATSKTRQPAADPRRQTLTHHDPTRSRPRGDPGHPRPLRMAEPNSSSAPRPDQRRKHALSLLYTRTPIRAQLPSPVDDERRPTDRRRAGPSPLFLKPFFSFVLSLYGGG</sequence>
<name>W9QZS1_9ROSA</name>
<feature type="compositionally biased region" description="Polar residues" evidence="1">
    <location>
        <begin position="58"/>
        <end position="74"/>
    </location>
</feature>
<protein>
    <submittedName>
        <fullName evidence="2">Uncharacterized protein</fullName>
    </submittedName>
</protein>
<feature type="region of interest" description="Disordered" evidence="1">
    <location>
        <begin position="113"/>
        <end position="236"/>
    </location>
</feature>
<keyword evidence="3" id="KW-1185">Reference proteome</keyword>
<feature type="compositionally biased region" description="Polar residues" evidence="1">
    <location>
        <begin position="131"/>
        <end position="153"/>
    </location>
</feature>
<dbReference type="Proteomes" id="UP000030645">
    <property type="component" value="Unassembled WGS sequence"/>
</dbReference>
<organism evidence="2 3">
    <name type="scientific">Morus notabilis</name>
    <dbReference type="NCBI Taxonomy" id="981085"/>
    <lineage>
        <taxon>Eukaryota</taxon>
        <taxon>Viridiplantae</taxon>
        <taxon>Streptophyta</taxon>
        <taxon>Embryophyta</taxon>
        <taxon>Tracheophyta</taxon>
        <taxon>Spermatophyta</taxon>
        <taxon>Magnoliopsida</taxon>
        <taxon>eudicotyledons</taxon>
        <taxon>Gunneridae</taxon>
        <taxon>Pentapetalae</taxon>
        <taxon>rosids</taxon>
        <taxon>fabids</taxon>
        <taxon>Rosales</taxon>
        <taxon>Moraceae</taxon>
        <taxon>Moreae</taxon>
        <taxon>Morus</taxon>
    </lineage>
</organism>
<dbReference type="AlphaFoldDB" id="W9QZS1"/>
<gene>
    <name evidence="2" type="ORF">L484_009494</name>
</gene>
<feature type="region of interest" description="Disordered" evidence="1">
    <location>
        <begin position="1"/>
        <end position="101"/>
    </location>
</feature>
<feature type="compositionally biased region" description="Polar residues" evidence="1">
    <location>
        <begin position="82"/>
        <end position="98"/>
    </location>
</feature>
<feature type="compositionally biased region" description="Basic and acidic residues" evidence="1">
    <location>
        <begin position="28"/>
        <end position="40"/>
    </location>
</feature>
<evidence type="ECO:0000313" key="2">
    <source>
        <dbReference type="EMBL" id="EXB46345.1"/>
    </source>
</evidence>
<accession>W9QZS1</accession>
<evidence type="ECO:0000313" key="3">
    <source>
        <dbReference type="Proteomes" id="UP000030645"/>
    </source>
</evidence>
<feature type="compositionally biased region" description="Polar residues" evidence="1">
    <location>
        <begin position="1"/>
        <end position="10"/>
    </location>
</feature>
<dbReference type="EMBL" id="KE343925">
    <property type="protein sequence ID" value="EXB46345.1"/>
    <property type="molecule type" value="Genomic_DNA"/>
</dbReference>